<dbReference type="Pfam" id="PF04082">
    <property type="entry name" value="Fungal_trans"/>
    <property type="match status" value="1"/>
</dbReference>
<dbReference type="CDD" id="cd12148">
    <property type="entry name" value="fungal_TF_MHR"/>
    <property type="match status" value="1"/>
</dbReference>
<keyword evidence="9" id="KW-1185">Reference proteome</keyword>
<evidence type="ECO:0000256" key="5">
    <source>
        <dbReference type="ARBA" id="ARBA00023242"/>
    </source>
</evidence>
<keyword evidence="5" id="KW-0539">Nucleus</keyword>
<feature type="region of interest" description="Disordered" evidence="6">
    <location>
        <begin position="145"/>
        <end position="187"/>
    </location>
</feature>
<evidence type="ECO:0000256" key="4">
    <source>
        <dbReference type="ARBA" id="ARBA00023163"/>
    </source>
</evidence>
<dbReference type="PANTHER" id="PTHR47338">
    <property type="entry name" value="ZN(II)2CYS6 TRANSCRIPTION FACTOR (EUROFUNG)-RELATED"/>
    <property type="match status" value="1"/>
</dbReference>
<evidence type="ECO:0000256" key="1">
    <source>
        <dbReference type="ARBA" id="ARBA00004123"/>
    </source>
</evidence>
<feature type="compositionally biased region" description="Basic and acidic residues" evidence="6">
    <location>
        <begin position="1"/>
        <end position="10"/>
    </location>
</feature>
<dbReference type="InterPro" id="IPR007219">
    <property type="entry name" value="XnlR_reg_dom"/>
</dbReference>
<dbReference type="PROSITE" id="PS00463">
    <property type="entry name" value="ZN2_CY6_FUNGAL_1"/>
    <property type="match status" value="1"/>
</dbReference>
<evidence type="ECO:0000259" key="7">
    <source>
        <dbReference type="PROSITE" id="PS50048"/>
    </source>
</evidence>
<dbReference type="Proteomes" id="UP000053831">
    <property type="component" value="Unassembled WGS sequence"/>
</dbReference>
<evidence type="ECO:0000256" key="3">
    <source>
        <dbReference type="ARBA" id="ARBA00023015"/>
    </source>
</evidence>
<keyword evidence="4" id="KW-0804">Transcription</keyword>
<feature type="domain" description="Zn(2)-C6 fungal-type" evidence="7">
    <location>
        <begin position="40"/>
        <end position="72"/>
    </location>
</feature>
<dbReference type="AlphaFoldDB" id="A0A0M9VTG3"/>
<dbReference type="SUPFAM" id="SSF57701">
    <property type="entry name" value="Zn2/Cys6 DNA-binding domain"/>
    <property type="match status" value="2"/>
</dbReference>
<keyword evidence="3" id="KW-0805">Transcription regulation</keyword>
<dbReference type="OrthoDB" id="4685598at2759"/>
<name>A0A0M9VTG3_ESCWE</name>
<feature type="compositionally biased region" description="Low complexity" evidence="6">
    <location>
        <begin position="682"/>
        <end position="706"/>
    </location>
</feature>
<dbReference type="PROSITE" id="PS50048">
    <property type="entry name" value="ZN2_CY6_FUNGAL_2"/>
    <property type="match status" value="2"/>
</dbReference>
<dbReference type="InterPro" id="IPR036864">
    <property type="entry name" value="Zn2-C6_fun-type_DNA-bd_sf"/>
</dbReference>
<evidence type="ECO:0000256" key="2">
    <source>
        <dbReference type="ARBA" id="ARBA00022723"/>
    </source>
</evidence>
<keyword evidence="2" id="KW-0479">Metal-binding</keyword>
<organism evidence="8 9">
    <name type="scientific">Escovopsis weberi</name>
    <dbReference type="NCBI Taxonomy" id="150374"/>
    <lineage>
        <taxon>Eukaryota</taxon>
        <taxon>Fungi</taxon>
        <taxon>Dikarya</taxon>
        <taxon>Ascomycota</taxon>
        <taxon>Pezizomycotina</taxon>
        <taxon>Sordariomycetes</taxon>
        <taxon>Hypocreomycetidae</taxon>
        <taxon>Hypocreales</taxon>
        <taxon>Hypocreaceae</taxon>
        <taxon>Escovopsis</taxon>
    </lineage>
</organism>
<sequence>MDSPRSHDTEDSTPSAAASAHPSSEQWRKRRRVAAIQMDCCRTCRLRKVKCSGNPGTGPCSNCSRLELGCSFVPAHDPHHMESLARTTPSHSHTEAGTLRKRAQRACSQCHTHKTKCSGDLPKCKRCETYRLACEYTPARRKFANVRPSSPKTEDHHHRSVLQPARPEEEASGSTKTAAGISPGPAQAAMPPFMDTSAIMAGEYFIRKDIILTHFDAYLRCCYWLPCLGFLHPEMTYQAIQDNCLNPAQAAAICALSSFFVDPSLASREFGQKCSMAVESHIYQNINKFSQEALVLLALSIPFHLLSRSFAKVWQCVGVASRLMIGLQLNWDVPPPNTSFIEQESLRRVAWHLFHVDRLLAGGYEEYVSCRSENMKIRLPCNESAFRENRPVVAERLQDPPGRFTNSIGLHGIQIRLNDLKHRIQVVTKRLATPRGGFMSALESSKVMANIGSLQTELTRLHAAVPDDLRLSDLSISRYARSEQWVGFVYFHTHISACYSDLYAFSLPGYRDPSAIEILRKLPREFLARSQKQAVAHALCLARFFDAIRNETARMPRKDPLNLVGDCTITYMATQCIQVLLIAMQYNLYHNLADHTAPLWRAEPVDEAKIRDYIRIMMEIAEPWTHLLAANKEAFESSKIAVEYFDKTRRVVDRSHPDMVPLRKPFKTLGDMPMSDWWMDASTSSTSPTRTVTTTPSPQQPSVGPSAMMQPSPLDVSAVDVELNADCGPPGLPHFLAQARGSPCDIFDFAENQGLAMDGGMSWGSPDLEGVLGEGYPMVHSNSGTLPFM</sequence>
<dbReference type="GO" id="GO:0000981">
    <property type="term" value="F:DNA-binding transcription factor activity, RNA polymerase II-specific"/>
    <property type="evidence" value="ECO:0007669"/>
    <property type="project" value="InterPro"/>
</dbReference>
<feature type="domain" description="Zn(2)-C6 fungal-type" evidence="7">
    <location>
        <begin position="106"/>
        <end position="136"/>
    </location>
</feature>
<gene>
    <name evidence="8" type="ORF">ESCO_000202</name>
</gene>
<dbReference type="GO" id="GO:0006351">
    <property type="term" value="P:DNA-templated transcription"/>
    <property type="evidence" value="ECO:0007669"/>
    <property type="project" value="InterPro"/>
</dbReference>
<dbReference type="EMBL" id="LGSR01000020">
    <property type="protein sequence ID" value="KOS18762.1"/>
    <property type="molecule type" value="Genomic_DNA"/>
</dbReference>
<accession>A0A0M9VTG3</accession>
<dbReference type="Pfam" id="PF00172">
    <property type="entry name" value="Zn_clus"/>
    <property type="match status" value="2"/>
</dbReference>
<dbReference type="GO" id="GO:0003677">
    <property type="term" value="F:DNA binding"/>
    <property type="evidence" value="ECO:0007669"/>
    <property type="project" value="InterPro"/>
</dbReference>
<proteinExistence type="predicted"/>
<reference evidence="8 9" key="1">
    <citation type="submission" date="2015-07" db="EMBL/GenBank/DDBJ databases">
        <title>The genome of the fungus Escovopsis weberi, a specialized disease agent of ant agriculture.</title>
        <authorList>
            <person name="de Man T.J."/>
            <person name="Stajich J.E."/>
            <person name="Kubicek C.P."/>
            <person name="Chenthamara K."/>
            <person name="Atanasova L."/>
            <person name="Druzhinina I.S."/>
            <person name="Birnbaum S."/>
            <person name="Barribeau S.M."/>
            <person name="Teiling C."/>
            <person name="Suen G."/>
            <person name="Currie C."/>
            <person name="Gerardo N.M."/>
        </authorList>
    </citation>
    <scope>NUCLEOTIDE SEQUENCE [LARGE SCALE GENOMIC DNA]</scope>
</reference>
<dbReference type="STRING" id="150374.A0A0M9VTG3"/>
<evidence type="ECO:0000313" key="8">
    <source>
        <dbReference type="EMBL" id="KOS18762.1"/>
    </source>
</evidence>
<dbReference type="SMART" id="SM00066">
    <property type="entry name" value="GAL4"/>
    <property type="match status" value="2"/>
</dbReference>
<dbReference type="GO" id="GO:0008270">
    <property type="term" value="F:zinc ion binding"/>
    <property type="evidence" value="ECO:0007669"/>
    <property type="project" value="InterPro"/>
</dbReference>
<evidence type="ECO:0000313" key="9">
    <source>
        <dbReference type="Proteomes" id="UP000053831"/>
    </source>
</evidence>
<dbReference type="SMART" id="SM00906">
    <property type="entry name" value="Fungal_trans"/>
    <property type="match status" value="1"/>
</dbReference>
<dbReference type="GO" id="GO:0005634">
    <property type="term" value="C:nucleus"/>
    <property type="evidence" value="ECO:0007669"/>
    <property type="project" value="UniProtKB-SubCell"/>
</dbReference>
<dbReference type="InterPro" id="IPR001138">
    <property type="entry name" value="Zn2Cys6_DnaBD"/>
</dbReference>
<protein>
    <submittedName>
        <fullName evidence="8">Putative transcriptional regulatory protein</fullName>
    </submittedName>
</protein>
<dbReference type="PANTHER" id="PTHR47338:SF7">
    <property type="entry name" value="ZN(II)2CYS6 TRANSCRIPTION FACTOR (EUROFUNG)"/>
    <property type="match status" value="1"/>
</dbReference>
<dbReference type="InterPro" id="IPR050815">
    <property type="entry name" value="TF_fung"/>
</dbReference>
<feature type="region of interest" description="Disordered" evidence="6">
    <location>
        <begin position="682"/>
        <end position="708"/>
    </location>
</feature>
<feature type="region of interest" description="Disordered" evidence="6">
    <location>
        <begin position="1"/>
        <end position="29"/>
    </location>
</feature>
<dbReference type="CDD" id="cd00067">
    <property type="entry name" value="GAL4"/>
    <property type="match status" value="2"/>
</dbReference>
<evidence type="ECO:0000256" key="6">
    <source>
        <dbReference type="SAM" id="MobiDB-lite"/>
    </source>
</evidence>
<comment type="caution">
    <text evidence="8">The sequence shown here is derived from an EMBL/GenBank/DDBJ whole genome shotgun (WGS) entry which is preliminary data.</text>
</comment>
<dbReference type="Gene3D" id="4.10.240.10">
    <property type="entry name" value="Zn(2)-C6 fungal-type DNA-binding domain"/>
    <property type="match status" value="2"/>
</dbReference>
<comment type="subcellular location">
    <subcellularLocation>
        <location evidence="1">Nucleus</location>
    </subcellularLocation>
</comment>
<feature type="compositionally biased region" description="Low complexity" evidence="6">
    <location>
        <begin position="14"/>
        <end position="24"/>
    </location>
</feature>